<evidence type="ECO:0000256" key="1">
    <source>
        <dbReference type="SAM" id="Phobius"/>
    </source>
</evidence>
<proteinExistence type="predicted"/>
<dbReference type="NCBIfam" id="TIGR02532">
    <property type="entry name" value="IV_pilin_GFxxxE"/>
    <property type="match status" value="1"/>
</dbReference>
<dbReference type="AlphaFoldDB" id="A0A8J7GXC7"/>
<dbReference type="SUPFAM" id="SSF54523">
    <property type="entry name" value="Pili subunits"/>
    <property type="match status" value="1"/>
</dbReference>
<name>A0A8J7GXC7_9FIRM</name>
<evidence type="ECO:0000313" key="2">
    <source>
        <dbReference type="EMBL" id="MBH1939789.1"/>
    </source>
</evidence>
<dbReference type="EMBL" id="JAEAGR010000002">
    <property type="protein sequence ID" value="MBH1939789.1"/>
    <property type="molecule type" value="Genomic_DNA"/>
</dbReference>
<gene>
    <name evidence="2" type="ORF">I5677_02635</name>
</gene>
<dbReference type="RefSeq" id="WP_197660015.1">
    <property type="nucleotide sequence ID" value="NZ_JAEAGR010000002.1"/>
</dbReference>
<sequence length="167" mass="19049">MHLCKNNKGTSLIELIIAMAIAAIVLSLIMFFIKGSTQTFRRTSDEVNLQLEAQTTINQLSNIAMEAKSFTPISLTEERFIFRYNDNEYYSIIFNNGERRIYLVQTTTRSDAETIAPNMQEHFMAEYVESLTMVSSINGKMITINLQLSLGNEEHVISKKVKLRNAN</sequence>
<keyword evidence="3" id="KW-1185">Reference proteome</keyword>
<keyword evidence="1" id="KW-0472">Membrane</keyword>
<accession>A0A8J7GXC7</accession>
<keyword evidence="1" id="KW-1133">Transmembrane helix</keyword>
<protein>
    <submittedName>
        <fullName evidence="2">Prepilin-type N-terminal cleavage/methylation domain-containing protein</fullName>
    </submittedName>
</protein>
<dbReference type="InterPro" id="IPR012902">
    <property type="entry name" value="N_methyl_site"/>
</dbReference>
<dbReference type="InterPro" id="IPR045584">
    <property type="entry name" value="Pilin-like"/>
</dbReference>
<feature type="transmembrane region" description="Helical" evidence="1">
    <location>
        <begin position="12"/>
        <end position="33"/>
    </location>
</feature>
<dbReference type="Proteomes" id="UP000623269">
    <property type="component" value="Unassembled WGS sequence"/>
</dbReference>
<reference evidence="2" key="1">
    <citation type="submission" date="2020-12" db="EMBL/GenBank/DDBJ databases">
        <title>M. sibirica DSM 26468T genome.</title>
        <authorList>
            <person name="Thieme N."/>
            <person name="Rettenmaier R."/>
            <person name="Zverlov V."/>
            <person name="Liebl W."/>
        </authorList>
    </citation>
    <scope>NUCLEOTIDE SEQUENCE</scope>
    <source>
        <strain evidence="2">DSM 26468</strain>
    </source>
</reference>
<dbReference type="Pfam" id="PF07963">
    <property type="entry name" value="N_methyl"/>
    <property type="match status" value="1"/>
</dbReference>
<organism evidence="2 3">
    <name type="scientific">Mobilitalea sibirica</name>
    <dbReference type="NCBI Taxonomy" id="1462919"/>
    <lineage>
        <taxon>Bacteria</taxon>
        <taxon>Bacillati</taxon>
        <taxon>Bacillota</taxon>
        <taxon>Clostridia</taxon>
        <taxon>Lachnospirales</taxon>
        <taxon>Lachnospiraceae</taxon>
        <taxon>Mobilitalea</taxon>
    </lineage>
</organism>
<comment type="caution">
    <text evidence="2">The sequence shown here is derived from an EMBL/GenBank/DDBJ whole genome shotgun (WGS) entry which is preliminary data.</text>
</comment>
<evidence type="ECO:0000313" key="3">
    <source>
        <dbReference type="Proteomes" id="UP000623269"/>
    </source>
</evidence>
<keyword evidence="1" id="KW-0812">Transmembrane</keyword>